<accession>A0A6J4UH30</accession>
<dbReference type="EMBL" id="CADCWI010000040">
    <property type="protein sequence ID" value="CAA9548005.1"/>
    <property type="molecule type" value="Genomic_DNA"/>
</dbReference>
<protein>
    <recommendedName>
        <fullName evidence="2">DUF4385 domain-containing protein</fullName>
    </recommendedName>
</protein>
<evidence type="ECO:0008006" key="2">
    <source>
        <dbReference type="Google" id="ProtNLM"/>
    </source>
</evidence>
<name>A0A6J4UH30_9BACT</name>
<dbReference type="InterPro" id="IPR025494">
    <property type="entry name" value="DUF4385"/>
</dbReference>
<sequence>MGTRTGPGKRRSRQPAFDYSLDFDATDFREHPELYRIGKGEQGVLLVEPYKSELLPLWRFRTPEIARESAEHLYDRFERYRAAGDFVGMDMARKFLQMGFTRARRYANHKSGRKWSPDRSEVLPPDVDPIKAESARIFYAYYRKAAEDPRYIEFRAAHLAAYPNEDDP</sequence>
<evidence type="ECO:0000313" key="1">
    <source>
        <dbReference type="EMBL" id="CAA9548005.1"/>
    </source>
</evidence>
<reference evidence="1" key="1">
    <citation type="submission" date="2020-02" db="EMBL/GenBank/DDBJ databases">
        <authorList>
            <person name="Meier V. D."/>
        </authorList>
    </citation>
    <scope>NUCLEOTIDE SEQUENCE</scope>
    <source>
        <strain evidence="1">AVDCRST_MAG43</strain>
    </source>
</reference>
<dbReference type="AlphaFoldDB" id="A0A6J4UH30"/>
<organism evidence="1">
    <name type="scientific">uncultured Thermomicrobiales bacterium</name>
    <dbReference type="NCBI Taxonomy" id="1645740"/>
    <lineage>
        <taxon>Bacteria</taxon>
        <taxon>Pseudomonadati</taxon>
        <taxon>Thermomicrobiota</taxon>
        <taxon>Thermomicrobia</taxon>
        <taxon>Thermomicrobiales</taxon>
        <taxon>environmental samples</taxon>
    </lineage>
</organism>
<proteinExistence type="predicted"/>
<dbReference type="Pfam" id="PF14328">
    <property type="entry name" value="DUF4385"/>
    <property type="match status" value="1"/>
</dbReference>
<gene>
    <name evidence="1" type="ORF">AVDCRST_MAG43-841</name>
</gene>